<evidence type="ECO:0000313" key="2">
    <source>
        <dbReference type="Proteomes" id="UP000254879"/>
    </source>
</evidence>
<dbReference type="AlphaFoldDB" id="A0A378MFJ3"/>
<protein>
    <submittedName>
        <fullName evidence="1">Uncharacterized protein</fullName>
    </submittedName>
</protein>
<proteinExistence type="predicted"/>
<accession>A0A378MFJ3</accession>
<organism evidence="1 2">
    <name type="scientific">Listeria grayi</name>
    <name type="common">Listeria murrayi</name>
    <dbReference type="NCBI Taxonomy" id="1641"/>
    <lineage>
        <taxon>Bacteria</taxon>
        <taxon>Bacillati</taxon>
        <taxon>Bacillota</taxon>
        <taxon>Bacilli</taxon>
        <taxon>Bacillales</taxon>
        <taxon>Listeriaceae</taxon>
        <taxon>Listeria</taxon>
    </lineage>
</organism>
<reference evidence="1 2" key="1">
    <citation type="submission" date="2018-06" db="EMBL/GenBank/DDBJ databases">
        <authorList>
            <consortium name="Pathogen Informatics"/>
            <person name="Doyle S."/>
        </authorList>
    </citation>
    <scope>NUCLEOTIDE SEQUENCE [LARGE SCALE GENOMIC DNA]</scope>
    <source>
        <strain evidence="2">NCTC 10815</strain>
    </source>
</reference>
<gene>
    <name evidence="1" type="ORF">NCTC10815_01451</name>
</gene>
<name>A0A378MFJ3_LISGR</name>
<dbReference type="Proteomes" id="UP000254879">
    <property type="component" value="Unassembled WGS sequence"/>
</dbReference>
<sequence>MKRVTEPLYLKSFLAGLGGAIVIFLISLFTSKEIGANLFSLVTTILIFGSIIFSALFTTGSRYQNNREGRKKQLRFSIAFVVAAIPCFIGFIINFYLG</sequence>
<evidence type="ECO:0000313" key="1">
    <source>
        <dbReference type="EMBL" id="STY44132.1"/>
    </source>
</evidence>
<dbReference type="EMBL" id="UGPG01000001">
    <property type="protein sequence ID" value="STY44132.1"/>
    <property type="molecule type" value="Genomic_DNA"/>
</dbReference>